<dbReference type="AlphaFoldDB" id="A0AAV7GPU3"/>
<dbReference type="EMBL" id="JAGFBR010000012">
    <property type="protein sequence ID" value="KAH0457678.1"/>
    <property type="molecule type" value="Genomic_DNA"/>
</dbReference>
<feature type="compositionally biased region" description="Basic and acidic residues" evidence="1">
    <location>
        <begin position="1"/>
        <end position="33"/>
    </location>
</feature>
<accession>A0AAV7GPU3</accession>
<dbReference type="Proteomes" id="UP000775213">
    <property type="component" value="Unassembled WGS sequence"/>
</dbReference>
<gene>
    <name evidence="2" type="ORF">IEQ34_012993</name>
</gene>
<sequence>MSPQKIDQKKSPELAKPEREEQIPRIDRDEHSHTPVGSGIAPVSYLVAVAQGTVIQREKTRQSSHPCPMPLWCSTGTPRISKAADYKAIELDQKLSL</sequence>
<evidence type="ECO:0000313" key="2">
    <source>
        <dbReference type="EMBL" id="KAH0457678.1"/>
    </source>
</evidence>
<comment type="caution">
    <text evidence="2">The sequence shown here is derived from an EMBL/GenBank/DDBJ whole genome shotgun (WGS) entry which is preliminary data.</text>
</comment>
<keyword evidence="3" id="KW-1185">Reference proteome</keyword>
<evidence type="ECO:0000256" key="1">
    <source>
        <dbReference type="SAM" id="MobiDB-lite"/>
    </source>
</evidence>
<reference evidence="2 3" key="1">
    <citation type="journal article" date="2021" name="Hortic Res">
        <title>Chromosome-scale assembly of the Dendrobium chrysotoxum genome enhances the understanding of orchid evolution.</title>
        <authorList>
            <person name="Zhang Y."/>
            <person name="Zhang G.Q."/>
            <person name="Zhang D."/>
            <person name="Liu X.D."/>
            <person name="Xu X.Y."/>
            <person name="Sun W.H."/>
            <person name="Yu X."/>
            <person name="Zhu X."/>
            <person name="Wang Z.W."/>
            <person name="Zhao X."/>
            <person name="Zhong W.Y."/>
            <person name="Chen H."/>
            <person name="Yin W.L."/>
            <person name="Huang T."/>
            <person name="Niu S.C."/>
            <person name="Liu Z.J."/>
        </authorList>
    </citation>
    <scope>NUCLEOTIDE SEQUENCE [LARGE SCALE GENOMIC DNA]</scope>
    <source>
        <strain evidence="2">Lindl</strain>
    </source>
</reference>
<evidence type="ECO:0000313" key="3">
    <source>
        <dbReference type="Proteomes" id="UP000775213"/>
    </source>
</evidence>
<organism evidence="2 3">
    <name type="scientific">Dendrobium chrysotoxum</name>
    <name type="common">Orchid</name>
    <dbReference type="NCBI Taxonomy" id="161865"/>
    <lineage>
        <taxon>Eukaryota</taxon>
        <taxon>Viridiplantae</taxon>
        <taxon>Streptophyta</taxon>
        <taxon>Embryophyta</taxon>
        <taxon>Tracheophyta</taxon>
        <taxon>Spermatophyta</taxon>
        <taxon>Magnoliopsida</taxon>
        <taxon>Liliopsida</taxon>
        <taxon>Asparagales</taxon>
        <taxon>Orchidaceae</taxon>
        <taxon>Epidendroideae</taxon>
        <taxon>Malaxideae</taxon>
        <taxon>Dendrobiinae</taxon>
        <taxon>Dendrobium</taxon>
    </lineage>
</organism>
<protein>
    <submittedName>
        <fullName evidence="2">Uncharacterized protein</fullName>
    </submittedName>
</protein>
<name>A0AAV7GPU3_DENCH</name>
<proteinExistence type="predicted"/>
<feature type="region of interest" description="Disordered" evidence="1">
    <location>
        <begin position="1"/>
        <end position="39"/>
    </location>
</feature>